<protein>
    <recommendedName>
        <fullName evidence="1">FRG domain-containing protein</fullName>
    </recommendedName>
</protein>
<dbReference type="InterPro" id="IPR014966">
    <property type="entry name" value="FRG-dom"/>
</dbReference>
<proteinExistence type="predicted"/>
<reference evidence="2 3" key="1">
    <citation type="submission" date="2017-05" db="EMBL/GenBank/DDBJ databases">
        <title>Complete and WGS of Bordetella genogroups.</title>
        <authorList>
            <person name="Spilker T."/>
            <person name="LiPuma J."/>
        </authorList>
    </citation>
    <scope>NUCLEOTIDE SEQUENCE [LARGE SCALE GENOMIC DNA]</scope>
    <source>
        <strain evidence="2 3">AU17610</strain>
    </source>
</reference>
<dbReference type="SMART" id="SM00901">
    <property type="entry name" value="FRG"/>
    <property type="match status" value="1"/>
</dbReference>
<feature type="domain" description="FRG" evidence="1">
    <location>
        <begin position="95"/>
        <end position="211"/>
    </location>
</feature>
<comment type="caution">
    <text evidence="2">The sequence shown here is derived from an EMBL/GenBank/DDBJ whole genome shotgun (WGS) entry which is preliminary data.</text>
</comment>
<evidence type="ECO:0000259" key="1">
    <source>
        <dbReference type="SMART" id="SM00901"/>
    </source>
</evidence>
<gene>
    <name evidence="2" type="ORF">CEG14_09925</name>
</gene>
<accession>A0A261SEB1</accession>
<dbReference type="EMBL" id="NEVL01000003">
    <property type="protein sequence ID" value="OZI35401.1"/>
    <property type="molecule type" value="Genomic_DNA"/>
</dbReference>
<dbReference type="Proteomes" id="UP000217005">
    <property type="component" value="Unassembled WGS sequence"/>
</dbReference>
<name>A0A261SEB1_9BORD</name>
<sequence length="332" mass="36748">MQSDTFTGYLYRGRRGPVLVCLALYSHPSGARIVGRGRRHATVDIIGSQKIWTFSGSADGIKASSCGTIRKEPPCFVASYMELANKVAELQFRNRDFVMMYRGQARDHANRAGATSLKPSLLRSRVPNKLPTEREIGLRFERLIAAEQALVAEYTARQILGRDRVKRQRILRWAILQHYEICETPLLDVTQSLRIAASFASQHDGSDAYVFVLGIPQISGAITASAEAGIQIVRLASVCPPDAVRPHIQEGYLLGEYPEFASADQGLHYEHAEMDFGRKLIAKFRFNPAEFWRGSAAFPRVDGEALYPLAAQDPMCELANAVKARIATPAPG</sequence>
<dbReference type="AlphaFoldDB" id="A0A261SEB1"/>
<dbReference type="Pfam" id="PF08867">
    <property type="entry name" value="FRG"/>
    <property type="match status" value="1"/>
</dbReference>
<evidence type="ECO:0000313" key="3">
    <source>
        <dbReference type="Proteomes" id="UP000217005"/>
    </source>
</evidence>
<evidence type="ECO:0000313" key="2">
    <source>
        <dbReference type="EMBL" id="OZI35401.1"/>
    </source>
</evidence>
<organism evidence="2 3">
    <name type="scientific">Bordetella genomosp. 1</name>
    <dbReference type="NCBI Taxonomy" id="1395607"/>
    <lineage>
        <taxon>Bacteria</taxon>
        <taxon>Pseudomonadati</taxon>
        <taxon>Pseudomonadota</taxon>
        <taxon>Betaproteobacteria</taxon>
        <taxon>Burkholderiales</taxon>
        <taxon>Alcaligenaceae</taxon>
        <taxon>Bordetella</taxon>
    </lineage>
</organism>